<protein>
    <recommendedName>
        <fullName evidence="3 5">Regulatory protein RecX</fullName>
    </recommendedName>
</protein>
<dbReference type="AlphaFoldDB" id="A0A368C5N8"/>
<dbReference type="EMBL" id="QOPI01000016">
    <property type="protein sequence ID" value="RCL44427.1"/>
    <property type="molecule type" value="Genomic_DNA"/>
</dbReference>
<dbReference type="InterPro" id="IPR053926">
    <property type="entry name" value="RecX_HTH_1st"/>
</dbReference>
<dbReference type="PANTHER" id="PTHR33602:SF1">
    <property type="entry name" value="REGULATORY PROTEIN RECX FAMILY PROTEIN"/>
    <property type="match status" value="1"/>
</dbReference>
<dbReference type="Pfam" id="PF02631">
    <property type="entry name" value="RecX_HTH2"/>
    <property type="match status" value="1"/>
</dbReference>
<keyword evidence="4 5" id="KW-0963">Cytoplasm</keyword>
<evidence type="ECO:0000256" key="3">
    <source>
        <dbReference type="ARBA" id="ARBA00018111"/>
    </source>
</evidence>
<dbReference type="Proteomes" id="UP000252915">
    <property type="component" value="Unassembled WGS sequence"/>
</dbReference>
<dbReference type="InterPro" id="IPR036388">
    <property type="entry name" value="WH-like_DNA-bd_sf"/>
</dbReference>
<gene>
    <name evidence="5" type="primary">recX</name>
    <name evidence="9" type="ORF">DBW92_03200</name>
</gene>
<reference evidence="9 10" key="1">
    <citation type="journal article" date="2018" name="Microbiome">
        <title>Fine metagenomic profile of the Mediterranean stratified and mixed water columns revealed by assembly and recruitment.</title>
        <authorList>
            <person name="Haro-Moreno J.M."/>
            <person name="Lopez-Perez M."/>
            <person name="De La Torre J.R."/>
            <person name="Picazo A."/>
            <person name="Camacho A."/>
            <person name="Rodriguez-Valera F."/>
        </authorList>
    </citation>
    <scope>NUCLEOTIDE SEQUENCE [LARGE SCALE GENOMIC DNA]</scope>
    <source>
        <strain evidence="9">MED-G78</strain>
    </source>
</reference>
<comment type="similarity">
    <text evidence="2 5">Belongs to the RecX family.</text>
</comment>
<proteinExistence type="inferred from homology"/>
<evidence type="ECO:0000256" key="2">
    <source>
        <dbReference type="ARBA" id="ARBA00009695"/>
    </source>
</evidence>
<evidence type="ECO:0000259" key="7">
    <source>
        <dbReference type="Pfam" id="PF21981"/>
    </source>
</evidence>
<dbReference type="InterPro" id="IPR003783">
    <property type="entry name" value="Regulatory_RecX"/>
</dbReference>
<dbReference type="GO" id="GO:0005737">
    <property type="term" value="C:cytoplasm"/>
    <property type="evidence" value="ECO:0007669"/>
    <property type="project" value="UniProtKB-SubCell"/>
</dbReference>
<dbReference type="InterPro" id="IPR053925">
    <property type="entry name" value="RecX_HTH_3rd"/>
</dbReference>
<accession>A0A368C5N8</accession>
<feature type="domain" description="RecX second three-helical" evidence="6">
    <location>
        <begin position="55"/>
        <end position="94"/>
    </location>
</feature>
<dbReference type="InterPro" id="IPR053924">
    <property type="entry name" value="RecX_HTH_2nd"/>
</dbReference>
<sequence length="150" mass="17448">MTEDLYKDIYNKALDIISRREHSSKEVMEKLARKFTSEDLINSTIEKLISNNLVNDTRFAEMYVRSRKKKGFGPKKIAYELAVKGIKDSFANEAIINEGGWIESAKNVFLKKFKEGPSKDFKQSMKQKAFMQNRGFTFKEIESVMQQDML</sequence>
<dbReference type="HAMAP" id="MF_01114">
    <property type="entry name" value="RecX"/>
    <property type="match status" value="1"/>
</dbReference>
<dbReference type="GO" id="GO:0006282">
    <property type="term" value="P:regulation of DNA repair"/>
    <property type="evidence" value="ECO:0007669"/>
    <property type="project" value="UniProtKB-UniRule"/>
</dbReference>
<organism evidence="9 10">
    <name type="scientific">SAR86 cluster bacterium</name>
    <dbReference type="NCBI Taxonomy" id="2030880"/>
    <lineage>
        <taxon>Bacteria</taxon>
        <taxon>Pseudomonadati</taxon>
        <taxon>Pseudomonadota</taxon>
        <taxon>Gammaproteobacteria</taxon>
        <taxon>SAR86 cluster</taxon>
    </lineage>
</organism>
<feature type="domain" description="RecX first three-helical" evidence="8">
    <location>
        <begin position="10"/>
        <end position="48"/>
    </location>
</feature>
<evidence type="ECO:0000313" key="10">
    <source>
        <dbReference type="Proteomes" id="UP000252915"/>
    </source>
</evidence>
<evidence type="ECO:0000313" key="9">
    <source>
        <dbReference type="EMBL" id="RCL44427.1"/>
    </source>
</evidence>
<evidence type="ECO:0000259" key="8">
    <source>
        <dbReference type="Pfam" id="PF21982"/>
    </source>
</evidence>
<comment type="subcellular location">
    <subcellularLocation>
        <location evidence="1 5">Cytoplasm</location>
    </subcellularLocation>
</comment>
<feature type="domain" description="RecX third three-helical" evidence="7">
    <location>
        <begin position="103"/>
        <end position="145"/>
    </location>
</feature>
<evidence type="ECO:0000256" key="1">
    <source>
        <dbReference type="ARBA" id="ARBA00004496"/>
    </source>
</evidence>
<dbReference type="Pfam" id="PF21982">
    <property type="entry name" value="RecX_HTH1"/>
    <property type="match status" value="1"/>
</dbReference>
<name>A0A368C5N8_9GAMM</name>
<dbReference type="PANTHER" id="PTHR33602">
    <property type="entry name" value="REGULATORY PROTEIN RECX FAMILY PROTEIN"/>
    <property type="match status" value="1"/>
</dbReference>
<evidence type="ECO:0000256" key="4">
    <source>
        <dbReference type="ARBA" id="ARBA00022490"/>
    </source>
</evidence>
<evidence type="ECO:0000256" key="5">
    <source>
        <dbReference type="HAMAP-Rule" id="MF_01114"/>
    </source>
</evidence>
<comment type="caution">
    <text evidence="9">The sequence shown here is derived from an EMBL/GenBank/DDBJ whole genome shotgun (WGS) entry which is preliminary data.</text>
</comment>
<evidence type="ECO:0000259" key="6">
    <source>
        <dbReference type="Pfam" id="PF02631"/>
    </source>
</evidence>
<dbReference type="Pfam" id="PF21981">
    <property type="entry name" value="RecX_HTH3"/>
    <property type="match status" value="1"/>
</dbReference>
<dbReference type="Gene3D" id="1.10.10.10">
    <property type="entry name" value="Winged helix-like DNA-binding domain superfamily/Winged helix DNA-binding domain"/>
    <property type="match status" value="3"/>
</dbReference>
<comment type="function">
    <text evidence="5">Modulates RecA activity.</text>
</comment>